<evidence type="ECO:0000313" key="2">
    <source>
        <dbReference type="Proteomes" id="UP000267606"/>
    </source>
</evidence>
<keyword evidence="2" id="KW-1185">Reference proteome</keyword>
<dbReference type="Proteomes" id="UP000267606">
    <property type="component" value="Unassembled WGS sequence"/>
</dbReference>
<organism evidence="3">
    <name type="scientific">Onchocerca flexuosa</name>
    <dbReference type="NCBI Taxonomy" id="387005"/>
    <lineage>
        <taxon>Eukaryota</taxon>
        <taxon>Metazoa</taxon>
        <taxon>Ecdysozoa</taxon>
        <taxon>Nematoda</taxon>
        <taxon>Chromadorea</taxon>
        <taxon>Rhabditida</taxon>
        <taxon>Spirurina</taxon>
        <taxon>Spiruromorpha</taxon>
        <taxon>Filarioidea</taxon>
        <taxon>Onchocercidae</taxon>
        <taxon>Onchocerca</taxon>
    </lineage>
</organism>
<gene>
    <name evidence="1" type="ORF">OFLC_LOCUS8547</name>
</gene>
<sequence length="70" mass="8052">MGLMVNEDECSDDSPISTPIPVKKSFTIESILRPEFPQKPSSLPFLQTFSTNNYSIIPLQYHLYSNYFYA</sequence>
<dbReference type="STRING" id="387005.A0A183HM30"/>
<protein>
    <submittedName>
        <fullName evidence="3">Ovule protein</fullName>
    </submittedName>
</protein>
<reference evidence="3" key="1">
    <citation type="submission" date="2016-06" db="UniProtKB">
        <authorList>
            <consortium name="WormBaseParasite"/>
        </authorList>
    </citation>
    <scope>IDENTIFICATION</scope>
</reference>
<dbReference type="EMBL" id="UZAJ01009770">
    <property type="protein sequence ID" value="VDO56203.1"/>
    <property type="molecule type" value="Genomic_DNA"/>
</dbReference>
<reference evidence="1 2" key="2">
    <citation type="submission" date="2018-11" db="EMBL/GenBank/DDBJ databases">
        <authorList>
            <consortium name="Pathogen Informatics"/>
        </authorList>
    </citation>
    <scope>NUCLEOTIDE SEQUENCE [LARGE SCALE GENOMIC DNA]</scope>
</reference>
<accession>A0A183HM30</accession>
<proteinExistence type="predicted"/>
<dbReference type="AlphaFoldDB" id="A0A183HM30"/>
<evidence type="ECO:0000313" key="3">
    <source>
        <dbReference type="WBParaSite" id="OFLC_0000854101-mRNA-1"/>
    </source>
</evidence>
<evidence type="ECO:0000313" key="1">
    <source>
        <dbReference type="EMBL" id="VDO56203.1"/>
    </source>
</evidence>
<dbReference type="WBParaSite" id="OFLC_0000854101-mRNA-1">
    <property type="protein sequence ID" value="OFLC_0000854101-mRNA-1"/>
    <property type="gene ID" value="OFLC_0000854101"/>
</dbReference>
<name>A0A183HM30_9BILA</name>